<proteinExistence type="predicted"/>
<organism evidence="1">
    <name type="scientific">Anguilla anguilla</name>
    <name type="common">European freshwater eel</name>
    <name type="synonym">Muraena anguilla</name>
    <dbReference type="NCBI Taxonomy" id="7936"/>
    <lineage>
        <taxon>Eukaryota</taxon>
        <taxon>Metazoa</taxon>
        <taxon>Chordata</taxon>
        <taxon>Craniata</taxon>
        <taxon>Vertebrata</taxon>
        <taxon>Euteleostomi</taxon>
        <taxon>Actinopterygii</taxon>
        <taxon>Neopterygii</taxon>
        <taxon>Teleostei</taxon>
        <taxon>Anguilliformes</taxon>
        <taxon>Anguillidae</taxon>
        <taxon>Anguilla</taxon>
    </lineage>
</organism>
<reference evidence="1" key="1">
    <citation type="submission" date="2014-11" db="EMBL/GenBank/DDBJ databases">
        <authorList>
            <person name="Amaro Gonzalez C."/>
        </authorList>
    </citation>
    <scope>NUCLEOTIDE SEQUENCE</scope>
</reference>
<evidence type="ECO:0000313" key="1">
    <source>
        <dbReference type="EMBL" id="JAH43333.1"/>
    </source>
</evidence>
<name>A0A0E9SS57_ANGAN</name>
<sequence length="29" mass="3429">MYFCQFIDHLLEGVLKALIFVFNNTLLIL</sequence>
<protein>
    <submittedName>
        <fullName evidence="1">Uncharacterized protein</fullName>
    </submittedName>
</protein>
<dbReference type="EMBL" id="GBXM01065244">
    <property type="protein sequence ID" value="JAH43333.1"/>
    <property type="molecule type" value="Transcribed_RNA"/>
</dbReference>
<accession>A0A0E9SS57</accession>
<reference evidence="1" key="2">
    <citation type="journal article" date="2015" name="Fish Shellfish Immunol.">
        <title>Early steps in the European eel (Anguilla anguilla)-Vibrio vulnificus interaction in the gills: Role of the RtxA13 toxin.</title>
        <authorList>
            <person name="Callol A."/>
            <person name="Pajuelo D."/>
            <person name="Ebbesson L."/>
            <person name="Teles M."/>
            <person name="MacKenzie S."/>
            <person name="Amaro C."/>
        </authorList>
    </citation>
    <scope>NUCLEOTIDE SEQUENCE</scope>
</reference>
<dbReference type="AlphaFoldDB" id="A0A0E9SS57"/>